<dbReference type="AlphaFoldDB" id="A0A328Z0M4"/>
<dbReference type="InterPro" id="IPR050491">
    <property type="entry name" value="AmpC-like"/>
</dbReference>
<dbReference type="SUPFAM" id="SSF56601">
    <property type="entry name" value="beta-lactamase/transpeptidase-like"/>
    <property type="match status" value="1"/>
</dbReference>
<dbReference type="Gene3D" id="3.40.710.10">
    <property type="entry name" value="DD-peptidase/beta-lactamase superfamily"/>
    <property type="match status" value="1"/>
</dbReference>
<reference evidence="4 5" key="1">
    <citation type="submission" date="2018-06" db="EMBL/GenBank/DDBJ databases">
        <title>Genomic Encyclopedia of Archaeal and Bacterial Type Strains, Phase II (KMG-II): from individual species to whole genera.</title>
        <authorList>
            <person name="Goeker M."/>
        </authorList>
    </citation>
    <scope>NUCLEOTIDE SEQUENCE [LARGE SCALE GENOMIC DNA]</scope>
    <source>
        <strain evidence="4 5">CFPB 3232</strain>
    </source>
</reference>
<gene>
    <name evidence="4" type="ORF">AX018_102920</name>
</gene>
<keyword evidence="5" id="KW-1185">Reference proteome</keyword>
<evidence type="ECO:0000313" key="4">
    <source>
        <dbReference type="EMBL" id="RAR78645.1"/>
    </source>
</evidence>
<evidence type="ECO:0000259" key="3">
    <source>
        <dbReference type="Pfam" id="PF00144"/>
    </source>
</evidence>
<dbReference type="PANTHER" id="PTHR46825">
    <property type="entry name" value="D-ALANYL-D-ALANINE-CARBOXYPEPTIDASE/ENDOPEPTIDASE AMPH"/>
    <property type="match status" value="1"/>
</dbReference>
<keyword evidence="2" id="KW-0472">Membrane</keyword>
<dbReference type="InterPro" id="IPR001466">
    <property type="entry name" value="Beta-lactam-related"/>
</dbReference>
<comment type="caution">
    <text evidence="4">The sequence shown here is derived from an EMBL/GenBank/DDBJ whole genome shotgun (WGS) entry which is preliminary data.</text>
</comment>
<sequence length="408" mass="43270">MSIRPADSSLRRRTVLQLFLSTGLGLNLAACGGGSDEPNPDATAALLKTQADAAVASGLVGLVLGQVTSKASSVAVAGKRRLGQGAPVEPQDRFAIGSNTKAMTSAATVALAERGGPALSLTLPQAFTEWAREIHPAYARVTLADLLHHRGGLPAFNGSGPEEDAFMAAVGADTNPLPTTMAGRRAYFARWLLARAPVAGVMPGRDFLYSNAGYALAAALLEARTGKTFEAIFDEVLVQPLGLEGAWRSQVPGERDVLWGHEGPANALAVVEATAESRATKNWQDILAPAGHWACTGAAYARWLHWHVLAQRGERTPLPLAYVRDLRAASGNRYVWGWQSVATPNRVLLTHTGHVPGFMAEAVLDRAGDFAMFGQSNTGYFAEDGTSWVLSRIDQALADVLKQQSISL</sequence>
<dbReference type="EMBL" id="QLTA01000029">
    <property type="protein sequence ID" value="RAR78645.1"/>
    <property type="molecule type" value="Genomic_DNA"/>
</dbReference>
<accession>A0A328Z0M4</accession>
<comment type="subcellular location">
    <subcellularLocation>
        <location evidence="1">Membrane</location>
    </subcellularLocation>
</comment>
<dbReference type="InterPro" id="IPR012338">
    <property type="entry name" value="Beta-lactam/transpept-like"/>
</dbReference>
<dbReference type="Pfam" id="PF00144">
    <property type="entry name" value="Beta-lactamase"/>
    <property type="match status" value="1"/>
</dbReference>
<evidence type="ECO:0000256" key="1">
    <source>
        <dbReference type="ARBA" id="ARBA00004370"/>
    </source>
</evidence>
<dbReference type="OrthoDB" id="9801061at2"/>
<organism evidence="4 5">
    <name type="scientific">Paracidovorax anthurii</name>
    <dbReference type="NCBI Taxonomy" id="78229"/>
    <lineage>
        <taxon>Bacteria</taxon>
        <taxon>Pseudomonadati</taxon>
        <taxon>Pseudomonadota</taxon>
        <taxon>Betaproteobacteria</taxon>
        <taxon>Burkholderiales</taxon>
        <taxon>Comamonadaceae</taxon>
        <taxon>Paracidovorax</taxon>
    </lineage>
</organism>
<dbReference type="InterPro" id="IPR006311">
    <property type="entry name" value="TAT_signal"/>
</dbReference>
<proteinExistence type="predicted"/>
<dbReference type="GO" id="GO:0016020">
    <property type="term" value="C:membrane"/>
    <property type="evidence" value="ECO:0007669"/>
    <property type="project" value="UniProtKB-SubCell"/>
</dbReference>
<evidence type="ECO:0000313" key="5">
    <source>
        <dbReference type="Proteomes" id="UP000248856"/>
    </source>
</evidence>
<dbReference type="PROSITE" id="PS51318">
    <property type="entry name" value="TAT"/>
    <property type="match status" value="1"/>
</dbReference>
<evidence type="ECO:0000256" key="2">
    <source>
        <dbReference type="ARBA" id="ARBA00023136"/>
    </source>
</evidence>
<dbReference type="RefSeq" id="WP_111878328.1">
    <property type="nucleotide sequence ID" value="NZ_CBCSGC010000141.1"/>
</dbReference>
<dbReference type="Proteomes" id="UP000248856">
    <property type="component" value="Unassembled WGS sequence"/>
</dbReference>
<dbReference type="PANTHER" id="PTHR46825:SF11">
    <property type="entry name" value="PENICILLIN-BINDING PROTEIN 4"/>
    <property type="match status" value="1"/>
</dbReference>
<name>A0A328Z0M4_9BURK</name>
<feature type="domain" description="Beta-lactamase-related" evidence="3">
    <location>
        <begin position="75"/>
        <end position="386"/>
    </location>
</feature>
<protein>
    <submittedName>
        <fullName evidence="4">CubicO group peptidase (Beta-lactamase class C family)</fullName>
    </submittedName>
</protein>